<dbReference type="RefSeq" id="WP_005845047.1">
    <property type="nucleotide sequence ID" value="NZ_JADU01000007.1"/>
</dbReference>
<keyword evidence="2" id="KW-1185">Reference proteome</keyword>
<gene>
    <name evidence="1" type="ORF">ACFFK8_11940</name>
</gene>
<dbReference type="PANTHER" id="PTHR33202">
    <property type="entry name" value="ZINC UPTAKE REGULATION PROTEIN"/>
    <property type="match status" value="1"/>
</dbReference>
<protein>
    <submittedName>
        <fullName evidence="1">Fur family transcriptional regulator</fullName>
    </submittedName>
</protein>
<evidence type="ECO:0000313" key="1">
    <source>
        <dbReference type="EMBL" id="MFB9898483.1"/>
    </source>
</evidence>
<organism evidence="1 2">
    <name type="scientific">Hallella seregens ATCC 51272</name>
    <dbReference type="NCBI Taxonomy" id="1336250"/>
    <lineage>
        <taxon>Bacteria</taxon>
        <taxon>Pseudomonadati</taxon>
        <taxon>Bacteroidota</taxon>
        <taxon>Bacteroidia</taxon>
        <taxon>Bacteroidales</taxon>
        <taxon>Prevotellaceae</taxon>
        <taxon>Hallella</taxon>
    </lineage>
</organism>
<dbReference type="EMBL" id="JBHLZF010000002">
    <property type="protein sequence ID" value="MFB9898483.1"/>
    <property type="molecule type" value="Genomic_DNA"/>
</dbReference>
<dbReference type="SUPFAM" id="SSF46785">
    <property type="entry name" value="Winged helix' DNA-binding domain"/>
    <property type="match status" value="1"/>
</dbReference>
<dbReference type="Proteomes" id="UP001589688">
    <property type="component" value="Unassembled WGS sequence"/>
</dbReference>
<dbReference type="Gene3D" id="1.10.10.10">
    <property type="entry name" value="Winged helix-like DNA-binding domain superfamily/Winged helix DNA-binding domain"/>
    <property type="match status" value="1"/>
</dbReference>
<sequence length="144" mass="15811">MDESTCVKLLQQHGVKPTSNRIVVAKALAAAPRPASLSDLETAILTIDKSGIFRSLMLFREHHLVHALDDGEGGVRYELCLSHDEDGDDDDTHVHFYCRSCHRLFCLYDTPVPPVTVPEGYTAATANYVVKGLCPECTRKGGGR</sequence>
<accession>A0ABV5ZM70</accession>
<dbReference type="InterPro" id="IPR036388">
    <property type="entry name" value="WH-like_DNA-bd_sf"/>
</dbReference>
<name>A0ABV5ZM70_9BACT</name>
<evidence type="ECO:0000313" key="2">
    <source>
        <dbReference type="Proteomes" id="UP001589688"/>
    </source>
</evidence>
<reference evidence="1 2" key="1">
    <citation type="submission" date="2024-09" db="EMBL/GenBank/DDBJ databases">
        <authorList>
            <person name="Sun Q."/>
            <person name="Mori K."/>
        </authorList>
    </citation>
    <scope>NUCLEOTIDE SEQUENCE [LARGE SCALE GENOMIC DNA]</scope>
    <source>
        <strain evidence="1 2">ATCC 51272</strain>
    </source>
</reference>
<comment type="caution">
    <text evidence="1">The sequence shown here is derived from an EMBL/GenBank/DDBJ whole genome shotgun (WGS) entry which is preliminary data.</text>
</comment>
<dbReference type="InterPro" id="IPR036390">
    <property type="entry name" value="WH_DNA-bd_sf"/>
</dbReference>
<dbReference type="PANTHER" id="PTHR33202:SF22">
    <property type="entry name" value="HYDROGEN PEROXIDE SENSITIVE REPRESSOR"/>
    <property type="match status" value="1"/>
</dbReference>
<dbReference type="Pfam" id="PF01475">
    <property type="entry name" value="FUR"/>
    <property type="match status" value="1"/>
</dbReference>
<proteinExistence type="predicted"/>
<dbReference type="InterPro" id="IPR002481">
    <property type="entry name" value="FUR"/>
</dbReference>